<accession>A0ABW3D3W5</accession>
<reference evidence="2" key="1">
    <citation type="journal article" date="2019" name="Int. J. Syst. Evol. Microbiol.">
        <title>The Global Catalogue of Microorganisms (GCM) 10K type strain sequencing project: providing services to taxonomists for standard genome sequencing and annotation.</title>
        <authorList>
            <consortium name="The Broad Institute Genomics Platform"/>
            <consortium name="The Broad Institute Genome Sequencing Center for Infectious Disease"/>
            <person name="Wu L."/>
            <person name="Ma J."/>
        </authorList>
    </citation>
    <scope>NUCLEOTIDE SEQUENCE [LARGE SCALE GENOMIC DNA]</scope>
    <source>
        <strain evidence="2">CCUG 57263</strain>
    </source>
</reference>
<sequence>MNNAGRTDFHLWYRSMTLTLPEEEEAEPCTGKPALSGEDRASCLIRDLVRFSMEHKAPIRLLIQDPDRIRQVAGRIYRLGPEQIIVKTSAGYESIMLEHVIEAGMNIACFCSA</sequence>
<dbReference type="Proteomes" id="UP001597120">
    <property type="component" value="Unassembled WGS sequence"/>
</dbReference>
<evidence type="ECO:0000313" key="2">
    <source>
        <dbReference type="Proteomes" id="UP001597120"/>
    </source>
</evidence>
<proteinExistence type="predicted"/>
<gene>
    <name evidence="1" type="ORF">ACFQ03_00210</name>
</gene>
<organism evidence="1 2">
    <name type="scientific">Paenibacillus residui</name>
    <dbReference type="NCBI Taxonomy" id="629724"/>
    <lineage>
        <taxon>Bacteria</taxon>
        <taxon>Bacillati</taxon>
        <taxon>Bacillota</taxon>
        <taxon>Bacilli</taxon>
        <taxon>Bacillales</taxon>
        <taxon>Paenibacillaceae</taxon>
        <taxon>Paenibacillus</taxon>
    </lineage>
</organism>
<protein>
    <submittedName>
        <fullName evidence="1">Uncharacterized protein</fullName>
    </submittedName>
</protein>
<comment type="caution">
    <text evidence="1">The sequence shown here is derived from an EMBL/GenBank/DDBJ whole genome shotgun (WGS) entry which is preliminary data.</text>
</comment>
<name>A0ABW3D3W5_9BACL</name>
<dbReference type="RefSeq" id="WP_379285334.1">
    <property type="nucleotide sequence ID" value="NZ_JBHTIU010000001.1"/>
</dbReference>
<dbReference type="EMBL" id="JBHTIU010000001">
    <property type="protein sequence ID" value="MFD0867566.1"/>
    <property type="molecule type" value="Genomic_DNA"/>
</dbReference>
<keyword evidence="2" id="KW-1185">Reference proteome</keyword>
<evidence type="ECO:0000313" key="1">
    <source>
        <dbReference type="EMBL" id="MFD0867566.1"/>
    </source>
</evidence>